<evidence type="ECO:0000256" key="3">
    <source>
        <dbReference type="ARBA" id="ARBA00022692"/>
    </source>
</evidence>
<dbReference type="EMBL" id="KV454017">
    <property type="protein sequence ID" value="ODV93691.1"/>
    <property type="molecule type" value="Genomic_DNA"/>
</dbReference>
<dbReference type="AlphaFoldDB" id="A0A1E4TPL3"/>
<dbReference type="InterPro" id="IPR044865">
    <property type="entry name" value="MRH_dom"/>
</dbReference>
<keyword evidence="2" id="KW-0813">Transport</keyword>
<keyword evidence="4" id="KW-0732">Signal</keyword>
<evidence type="ECO:0000256" key="1">
    <source>
        <dbReference type="ARBA" id="ARBA00004614"/>
    </source>
</evidence>
<dbReference type="STRING" id="669874.A0A1E4TPL3"/>
<keyword evidence="5 10" id="KW-1133">Transmembrane helix</keyword>
<evidence type="ECO:0000256" key="10">
    <source>
        <dbReference type="SAM" id="Phobius"/>
    </source>
</evidence>
<name>A0A1E4TPL3_PACTA</name>
<evidence type="ECO:0000313" key="13">
    <source>
        <dbReference type="Proteomes" id="UP000094236"/>
    </source>
</evidence>
<evidence type="ECO:0000256" key="5">
    <source>
        <dbReference type="ARBA" id="ARBA00022989"/>
    </source>
</evidence>
<dbReference type="InterPro" id="IPR009011">
    <property type="entry name" value="Man6P_isomerase_rcpt-bd_dom_sf"/>
</dbReference>
<keyword evidence="8" id="KW-0325">Glycoprotein</keyword>
<accession>A0A1E4TPL3</accession>
<dbReference type="InterPro" id="IPR028927">
    <property type="entry name" value="Man-6-P_rcpt"/>
</dbReference>
<dbReference type="GO" id="GO:0005770">
    <property type="term" value="C:late endosome"/>
    <property type="evidence" value="ECO:0007669"/>
    <property type="project" value="TreeGrafter"/>
</dbReference>
<protein>
    <recommendedName>
        <fullName evidence="11">MRH domain-containing protein</fullName>
    </recommendedName>
</protein>
<dbReference type="Gene3D" id="2.70.130.10">
    <property type="entry name" value="Mannose-6-phosphate receptor binding domain"/>
    <property type="match status" value="1"/>
</dbReference>
<dbReference type="Proteomes" id="UP000094236">
    <property type="component" value="Unassembled WGS sequence"/>
</dbReference>
<evidence type="ECO:0000256" key="6">
    <source>
        <dbReference type="ARBA" id="ARBA00023136"/>
    </source>
</evidence>
<dbReference type="GO" id="GO:0000139">
    <property type="term" value="C:Golgi membrane"/>
    <property type="evidence" value="ECO:0007669"/>
    <property type="project" value="UniProtKB-SubCell"/>
</dbReference>
<evidence type="ECO:0000256" key="2">
    <source>
        <dbReference type="ARBA" id="ARBA00022448"/>
    </source>
</evidence>
<gene>
    <name evidence="12" type="ORF">PACTADRAFT_46176</name>
</gene>
<dbReference type="PANTHER" id="PTHR15071:SF0">
    <property type="entry name" value="MANNOSE 6-PHOSPHATE RECEPTOR-LIKE PROTEIN 1"/>
    <property type="match status" value="1"/>
</dbReference>
<evidence type="ECO:0000313" key="12">
    <source>
        <dbReference type="EMBL" id="ODV93691.1"/>
    </source>
</evidence>
<dbReference type="PROSITE" id="PS51914">
    <property type="entry name" value="MRH"/>
    <property type="match status" value="1"/>
</dbReference>
<organism evidence="12 13">
    <name type="scientific">Pachysolen tannophilus NRRL Y-2460</name>
    <dbReference type="NCBI Taxonomy" id="669874"/>
    <lineage>
        <taxon>Eukaryota</taxon>
        <taxon>Fungi</taxon>
        <taxon>Dikarya</taxon>
        <taxon>Ascomycota</taxon>
        <taxon>Saccharomycotina</taxon>
        <taxon>Pichiomycetes</taxon>
        <taxon>Pachysolenaceae</taxon>
        <taxon>Pachysolen</taxon>
    </lineage>
</organism>
<evidence type="ECO:0000256" key="8">
    <source>
        <dbReference type="ARBA" id="ARBA00023180"/>
    </source>
</evidence>
<dbReference type="OrthoDB" id="4504960at2759"/>
<feature type="domain" description="MRH" evidence="11">
    <location>
        <begin position="70"/>
        <end position="230"/>
    </location>
</feature>
<evidence type="ECO:0000256" key="7">
    <source>
        <dbReference type="ARBA" id="ARBA00023157"/>
    </source>
</evidence>
<sequence length="295" mass="32608">MNRRSKESDSKLLLGVLTGSPLNNGKSEEQQEKNLTPKYDSKESNESNSNSNFLLADSDVIPPIKSPNLDPCTAINPLTNGFFDLRSLSSMNLNDGSVSAWNARGYDYNMNFTLGMCSSPLKKQNIQPGDFDQVTNTSLIGGFYTDQEGVKYSIGEYSTAPVFRGRKLTLTYTNGSFCEKTSTGEAWRKSTILSFTCDRELMAKAQISFVGVLHDCDYFFEVRTVHACPTAAKSDNLALVWIFLIIFLAALMVYCGAGTLYKKAILGRRGWRQLPSYSIVRNFKAAFGSNGSVSK</sequence>
<dbReference type="PANTHER" id="PTHR15071">
    <property type="entry name" value="MANNOSE-6-PHOSPHATE RECEPTOR FAMILY MEMBER"/>
    <property type="match status" value="1"/>
</dbReference>
<comment type="subcellular location">
    <subcellularLocation>
        <location evidence="1">Golgi apparatus membrane</location>
        <topology evidence="1">Single-pass type I membrane protein</topology>
    </subcellularLocation>
</comment>
<keyword evidence="6 10" id="KW-0472">Membrane</keyword>
<evidence type="ECO:0000256" key="9">
    <source>
        <dbReference type="SAM" id="MobiDB-lite"/>
    </source>
</evidence>
<evidence type="ECO:0000259" key="11">
    <source>
        <dbReference type="PROSITE" id="PS51914"/>
    </source>
</evidence>
<keyword evidence="7" id="KW-1015">Disulfide bond</keyword>
<keyword evidence="3 10" id="KW-0812">Transmembrane</keyword>
<dbReference type="Pfam" id="PF02157">
    <property type="entry name" value="Man-6-P_recep"/>
    <property type="match status" value="1"/>
</dbReference>
<dbReference type="GO" id="GO:0010008">
    <property type="term" value="C:endosome membrane"/>
    <property type="evidence" value="ECO:0007669"/>
    <property type="project" value="UniProtKB-SubCell"/>
</dbReference>
<dbReference type="SUPFAM" id="SSF50911">
    <property type="entry name" value="Mannose 6-phosphate receptor domain"/>
    <property type="match status" value="1"/>
</dbReference>
<evidence type="ECO:0000256" key="4">
    <source>
        <dbReference type="ARBA" id="ARBA00022729"/>
    </source>
</evidence>
<feature type="transmembrane region" description="Helical" evidence="10">
    <location>
        <begin position="238"/>
        <end position="261"/>
    </location>
</feature>
<reference evidence="13" key="1">
    <citation type="submission" date="2016-05" db="EMBL/GenBank/DDBJ databases">
        <title>Comparative genomics of biotechnologically important yeasts.</title>
        <authorList>
            <consortium name="DOE Joint Genome Institute"/>
            <person name="Riley R."/>
            <person name="Haridas S."/>
            <person name="Wolfe K.H."/>
            <person name="Lopes M.R."/>
            <person name="Hittinger C.T."/>
            <person name="Goker M."/>
            <person name="Salamov A."/>
            <person name="Wisecaver J."/>
            <person name="Long T.M."/>
            <person name="Aerts A.L."/>
            <person name="Barry K."/>
            <person name="Choi C."/>
            <person name="Clum A."/>
            <person name="Coughlan A.Y."/>
            <person name="Deshpande S."/>
            <person name="Douglass A.P."/>
            <person name="Hanson S.J."/>
            <person name="Klenk H.-P."/>
            <person name="Labutti K."/>
            <person name="Lapidus A."/>
            <person name="Lindquist E."/>
            <person name="Lipzen A."/>
            <person name="Meier-Kolthoff J.P."/>
            <person name="Ohm R.A."/>
            <person name="Otillar R.P."/>
            <person name="Pangilinan J."/>
            <person name="Peng Y."/>
            <person name="Rokas A."/>
            <person name="Rosa C.A."/>
            <person name="Scheuner C."/>
            <person name="Sibirny A.A."/>
            <person name="Slot J.C."/>
            <person name="Stielow J.B."/>
            <person name="Sun H."/>
            <person name="Kurtzman C.P."/>
            <person name="Blackwell M."/>
            <person name="Grigoriev I.V."/>
            <person name="Jeffries T.W."/>
        </authorList>
    </citation>
    <scope>NUCLEOTIDE SEQUENCE [LARGE SCALE GENOMIC DNA]</scope>
    <source>
        <strain evidence="13">NRRL Y-2460</strain>
    </source>
</reference>
<keyword evidence="13" id="KW-1185">Reference proteome</keyword>
<proteinExistence type="predicted"/>
<feature type="region of interest" description="Disordered" evidence="9">
    <location>
        <begin position="1"/>
        <end position="53"/>
    </location>
</feature>
<dbReference type="GO" id="GO:0007034">
    <property type="term" value="P:vacuolar transport"/>
    <property type="evidence" value="ECO:0007669"/>
    <property type="project" value="TreeGrafter"/>
</dbReference>
<feature type="compositionally biased region" description="Basic and acidic residues" evidence="9">
    <location>
        <begin position="1"/>
        <end position="10"/>
    </location>
</feature>